<dbReference type="InterPro" id="IPR009057">
    <property type="entry name" value="Homeodomain-like_sf"/>
</dbReference>
<evidence type="ECO:0000259" key="3">
    <source>
        <dbReference type="Pfam" id="PF13518"/>
    </source>
</evidence>
<dbReference type="PANTHER" id="PTHR33795">
    <property type="entry name" value="INSERTION ELEMENT IS150 PROTEIN INSJ"/>
    <property type="match status" value="1"/>
</dbReference>
<keyword evidence="2" id="KW-0175">Coiled coil</keyword>
<dbReference type="EMBL" id="CP069362">
    <property type="protein sequence ID" value="WGS64665.1"/>
    <property type="molecule type" value="Genomic_DNA"/>
</dbReference>
<name>A0ABY8PPW7_9BACT</name>
<gene>
    <name evidence="4" type="ORF">JRV97_09905</name>
</gene>
<evidence type="ECO:0000313" key="4">
    <source>
        <dbReference type="EMBL" id="WGS64665.1"/>
    </source>
</evidence>
<reference evidence="4 5" key="1">
    <citation type="submission" date="2021-02" db="EMBL/GenBank/DDBJ databases">
        <title>Characterization of Marinitoga sp. nov. str. BP5-C20A.</title>
        <authorList>
            <person name="Erauso G."/>
            <person name="Postec A."/>
        </authorList>
    </citation>
    <scope>NUCLEOTIDE SEQUENCE [LARGE SCALE GENOMIC DNA]</scope>
    <source>
        <strain evidence="4 5">BP5-C20A</strain>
    </source>
</reference>
<protein>
    <submittedName>
        <fullName evidence="4">Transposase</fullName>
    </submittedName>
</protein>
<dbReference type="Pfam" id="PF13518">
    <property type="entry name" value="HTH_28"/>
    <property type="match status" value="1"/>
</dbReference>
<dbReference type="SUPFAM" id="SSF46689">
    <property type="entry name" value="Homeodomain-like"/>
    <property type="match status" value="1"/>
</dbReference>
<accession>A0ABY8PPW7</accession>
<evidence type="ECO:0000256" key="1">
    <source>
        <dbReference type="ARBA" id="ARBA00038232"/>
    </source>
</evidence>
<organism evidence="4 5">
    <name type="scientific">Marinitoga aeolica</name>
    <dbReference type="NCBI Taxonomy" id="2809031"/>
    <lineage>
        <taxon>Bacteria</taxon>
        <taxon>Thermotogati</taxon>
        <taxon>Thermotogota</taxon>
        <taxon>Thermotogae</taxon>
        <taxon>Petrotogales</taxon>
        <taxon>Petrotogaceae</taxon>
        <taxon>Marinitoga</taxon>
    </lineage>
</organism>
<dbReference type="Gene3D" id="1.10.10.10">
    <property type="entry name" value="Winged helix-like DNA-binding domain superfamily/Winged helix DNA-binding domain"/>
    <property type="match status" value="2"/>
</dbReference>
<evidence type="ECO:0000313" key="5">
    <source>
        <dbReference type="Proteomes" id="UP001232493"/>
    </source>
</evidence>
<dbReference type="PANTHER" id="PTHR33795:SF1">
    <property type="entry name" value="INSERTION ELEMENT IS150 PROTEIN INSJ"/>
    <property type="match status" value="1"/>
</dbReference>
<dbReference type="SUPFAM" id="SSF48295">
    <property type="entry name" value="TrpR-like"/>
    <property type="match status" value="2"/>
</dbReference>
<evidence type="ECO:0000256" key="2">
    <source>
        <dbReference type="SAM" id="Coils"/>
    </source>
</evidence>
<dbReference type="InterPro" id="IPR055247">
    <property type="entry name" value="InsJ-like_HTH"/>
</dbReference>
<dbReference type="Pfam" id="PF01527">
    <property type="entry name" value="HTH_Tnp_1"/>
    <property type="match status" value="1"/>
</dbReference>
<proteinExistence type="inferred from homology"/>
<feature type="coiled-coil region" evidence="2">
    <location>
        <begin position="195"/>
        <end position="229"/>
    </location>
</feature>
<keyword evidence="5" id="KW-1185">Reference proteome</keyword>
<dbReference type="Proteomes" id="UP001232493">
    <property type="component" value="Chromosome"/>
</dbReference>
<dbReference type="InterPro" id="IPR052057">
    <property type="entry name" value="IS150/IS1296_orfA-like"/>
</dbReference>
<dbReference type="InterPro" id="IPR002514">
    <property type="entry name" value="Transposase_8"/>
</dbReference>
<comment type="similarity">
    <text evidence="1">Belongs to the IS150/IS1296 orfA family.</text>
</comment>
<feature type="domain" description="Insertion element IS150 protein InsJ-like helix-turn-helix" evidence="3">
    <location>
        <begin position="131"/>
        <end position="183"/>
    </location>
</feature>
<dbReference type="InterPro" id="IPR036388">
    <property type="entry name" value="WH-like_DNA-bd_sf"/>
</dbReference>
<sequence>MDKRRKFSKEIKIQACKDYMLGKGSFESIGKEIGCYKNTVLSWYYIYKIHGEKAFEERKRNNVYSKEFKLSIVKEYIEGIYTSRELSSMYNINESVIHKWIKKYYNGIELKNYNFKGENYSMKSRKVLFEERLEIVKWVIENNMNYKEAAIRYGINYANVYKWTKLYLKHGEEGLKDKRRGPKKIDLDSLSEVERLKYELKKERELRKFRELEIEILKKKEKLEKHYQKYDKY</sequence>
<dbReference type="InterPro" id="IPR010921">
    <property type="entry name" value="Trp_repressor/repl_initiator"/>
</dbReference>
<dbReference type="RefSeq" id="WP_280998487.1">
    <property type="nucleotide sequence ID" value="NZ_CP069362.1"/>
</dbReference>